<evidence type="ECO:0000313" key="9">
    <source>
        <dbReference type="Proteomes" id="UP000239209"/>
    </source>
</evidence>
<organism evidence="8 9">
    <name type="scientific">Pseudosporangium ferrugineum</name>
    <dbReference type="NCBI Taxonomy" id="439699"/>
    <lineage>
        <taxon>Bacteria</taxon>
        <taxon>Bacillati</taxon>
        <taxon>Actinomycetota</taxon>
        <taxon>Actinomycetes</taxon>
        <taxon>Micromonosporales</taxon>
        <taxon>Micromonosporaceae</taxon>
        <taxon>Pseudosporangium</taxon>
    </lineage>
</organism>
<dbReference type="EMBL" id="PVZG01000004">
    <property type="protein sequence ID" value="PRY30830.1"/>
    <property type="molecule type" value="Genomic_DNA"/>
</dbReference>
<evidence type="ECO:0000256" key="1">
    <source>
        <dbReference type="ARBA" id="ARBA00004141"/>
    </source>
</evidence>
<feature type="domain" description="STAS" evidence="7">
    <location>
        <begin position="465"/>
        <end position="579"/>
    </location>
</feature>
<evidence type="ECO:0000256" key="5">
    <source>
        <dbReference type="SAM" id="MobiDB-lite"/>
    </source>
</evidence>
<dbReference type="GO" id="GO:0055085">
    <property type="term" value="P:transmembrane transport"/>
    <property type="evidence" value="ECO:0007669"/>
    <property type="project" value="InterPro"/>
</dbReference>
<dbReference type="Pfam" id="PF00916">
    <property type="entry name" value="Sulfate_transp"/>
    <property type="match status" value="1"/>
</dbReference>
<keyword evidence="4 6" id="KW-0472">Membrane</keyword>
<dbReference type="NCBIfam" id="TIGR00815">
    <property type="entry name" value="sulP"/>
    <property type="match status" value="1"/>
</dbReference>
<feature type="transmembrane region" description="Helical" evidence="6">
    <location>
        <begin position="126"/>
        <end position="150"/>
    </location>
</feature>
<dbReference type="CDD" id="cd07042">
    <property type="entry name" value="STAS_SulP_like_sulfate_transporter"/>
    <property type="match status" value="1"/>
</dbReference>
<protein>
    <submittedName>
        <fullName evidence="8">High affinity sulfate transporter 1</fullName>
    </submittedName>
</protein>
<gene>
    <name evidence="8" type="ORF">CLV70_104382</name>
</gene>
<keyword evidence="3 6" id="KW-1133">Transmembrane helix</keyword>
<evidence type="ECO:0000259" key="7">
    <source>
        <dbReference type="PROSITE" id="PS50801"/>
    </source>
</evidence>
<reference evidence="8 9" key="1">
    <citation type="submission" date="2018-03" db="EMBL/GenBank/DDBJ databases">
        <title>Genomic Encyclopedia of Archaeal and Bacterial Type Strains, Phase II (KMG-II): from individual species to whole genera.</title>
        <authorList>
            <person name="Goeker M."/>
        </authorList>
    </citation>
    <scope>NUCLEOTIDE SEQUENCE [LARGE SCALE GENOMIC DNA]</scope>
    <source>
        <strain evidence="8 9">DSM 45348</strain>
    </source>
</reference>
<feature type="transmembrane region" description="Helical" evidence="6">
    <location>
        <begin position="71"/>
        <end position="90"/>
    </location>
</feature>
<comment type="caution">
    <text evidence="8">The sequence shown here is derived from an EMBL/GenBank/DDBJ whole genome shotgun (WGS) entry which is preliminary data.</text>
</comment>
<evidence type="ECO:0000256" key="6">
    <source>
        <dbReference type="SAM" id="Phobius"/>
    </source>
</evidence>
<evidence type="ECO:0000256" key="4">
    <source>
        <dbReference type="ARBA" id="ARBA00023136"/>
    </source>
</evidence>
<dbReference type="AlphaFoldDB" id="A0A2T0SBN2"/>
<dbReference type="Proteomes" id="UP000239209">
    <property type="component" value="Unassembled WGS sequence"/>
</dbReference>
<feature type="transmembrane region" description="Helical" evidence="6">
    <location>
        <begin position="162"/>
        <end position="184"/>
    </location>
</feature>
<feature type="transmembrane region" description="Helical" evidence="6">
    <location>
        <begin position="409"/>
        <end position="432"/>
    </location>
</feature>
<evidence type="ECO:0000256" key="2">
    <source>
        <dbReference type="ARBA" id="ARBA00022692"/>
    </source>
</evidence>
<accession>A0A2T0SBN2</accession>
<feature type="transmembrane region" description="Helical" evidence="6">
    <location>
        <begin position="274"/>
        <end position="293"/>
    </location>
</feature>
<evidence type="ECO:0000256" key="3">
    <source>
        <dbReference type="ARBA" id="ARBA00022989"/>
    </source>
</evidence>
<feature type="transmembrane region" description="Helical" evidence="6">
    <location>
        <begin position="204"/>
        <end position="223"/>
    </location>
</feature>
<evidence type="ECO:0000313" key="8">
    <source>
        <dbReference type="EMBL" id="PRY30830.1"/>
    </source>
</evidence>
<dbReference type="GO" id="GO:0016020">
    <property type="term" value="C:membrane"/>
    <property type="evidence" value="ECO:0007669"/>
    <property type="project" value="UniProtKB-SubCell"/>
</dbReference>
<keyword evidence="9" id="KW-1185">Reference proteome</keyword>
<feature type="transmembrane region" description="Helical" evidence="6">
    <location>
        <begin position="230"/>
        <end position="247"/>
    </location>
</feature>
<name>A0A2T0SBN2_9ACTN</name>
<dbReference type="SUPFAM" id="SSF52091">
    <property type="entry name" value="SpoIIaa-like"/>
    <property type="match status" value="1"/>
</dbReference>
<dbReference type="Pfam" id="PF01740">
    <property type="entry name" value="STAS"/>
    <property type="match status" value="1"/>
</dbReference>
<dbReference type="InterPro" id="IPR011547">
    <property type="entry name" value="SLC26A/SulP_dom"/>
</dbReference>
<comment type="subcellular location">
    <subcellularLocation>
        <location evidence="1">Membrane</location>
        <topology evidence="1">Multi-pass membrane protein</topology>
    </subcellularLocation>
</comment>
<dbReference type="InterPro" id="IPR002645">
    <property type="entry name" value="STAS_dom"/>
</dbReference>
<dbReference type="PANTHER" id="PTHR11814">
    <property type="entry name" value="SULFATE TRANSPORTER"/>
    <property type="match status" value="1"/>
</dbReference>
<feature type="transmembrane region" description="Helical" evidence="6">
    <location>
        <begin position="379"/>
        <end position="397"/>
    </location>
</feature>
<sequence>MDDGRPAMEQAVTAAKEPAAGARAAGGRWVPGVRVVAGYRRRWLPKDLVAGLVLSSLLVPQGMAYAELAGLPPITGLYTTVFGLIGYALFGSSRILVVGPDSSLGPMIAAVLITVVGTGADVATTMGLASMLALMVGVIMAVAGVARLGFVADLLSKPTQIGYMNGLAVTIFVSQLPKLCGFSVDGDGLLNEAAGFLRGLASGDAVPAACAVGLVTLAIIVVLQRWLPKVPAVLIAVVAAIAATWVADLGSRGVVLVGPLPAGFPPLSLPHASWSQLVPLLAGAVGITVVSLADTISTASSFAARTGQEIRPDQEMIGVGAANVAASFFQGFPVSTSGSRTAVAEQSGARTQVTGIVGAAVILAMLLLTPGLLRDLPQPALGAVVIAASMSLADVRGTVRLWRRRRLEFLVSITAFLGVALLGVLPGIGVAVGMSVLNVFRRVWWPYQTELRRAPGVPGYHDVRSYPVADRLPGLMLFRFDAPLIFANARVFRDQIRGLARAEPRPRWIVLAAEPVTDVDTTAADMLTVLLAELDADGIVLVWAELKDPVRRKIDRYGLTEAIGPAHFFATLDEAVSAYRAQTGAEWVSSPGPADVPPRPEAAERPTAKGRFPRGG</sequence>
<dbReference type="PROSITE" id="PS50801">
    <property type="entry name" value="STAS"/>
    <property type="match status" value="1"/>
</dbReference>
<dbReference type="InterPro" id="IPR036513">
    <property type="entry name" value="STAS_dom_sf"/>
</dbReference>
<feature type="transmembrane region" description="Helical" evidence="6">
    <location>
        <begin position="353"/>
        <end position="373"/>
    </location>
</feature>
<proteinExistence type="predicted"/>
<feature type="transmembrane region" description="Helical" evidence="6">
    <location>
        <begin position="102"/>
        <end position="120"/>
    </location>
</feature>
<feature type="region of interest" description="Disordered" evidence="5">
    <location>
        <begin position="587"/>
        <end position="616"/>
    </location>
</feature>
<keyword evidence="2 6" id="KW-0812">Transmembrane</keyword>
<dbReference type="InterPro" id="IPR001902">
    <property type="entry name" value="SLC26A/SulP_fam"/>
</dbReference>
<dbReference type="Gene3D" id="3.30.750.24">
    <property type="entry name" value="STAS domain"/>
    <property type="match status" value="1"/>
</dbReference>
<feature type="transmembrane region" description="Helical" evidence="6">
    <location>
        <begin position="48"/>
        <end position="65"/>
    </location>
</feature>